<organism evidence="2 3">
    <name type="scientific">Portunus trituberculatus</name>
    <name type="common">Swimming crab</name>
    <name type="synonym">Neptunus trituberculatus</name>
    <dbReference type="NCBI Taxonomy" id="210409"/>
    <lineage>
        <taxon>Eukaryota</taxon>
        <taxon>Metazoa</taxon>
        <taxon>Ecdysozoa</taxon>
        <taxon>Arthropoda</taxon>
        <taxon>Crustacea</taxon>
        <taxon>Multicrustacea</taxon>
        <taxon>Malacostraca</taxon>
        <taxon>Eumalacostraca</taxon>
        <taxon>Eucarida</taxon>
        <taxon>Decapoda</taxon>
        <taxon>Pleocyemata</taxon>
        <taxon>Brachyura</taxon>
        <taxon>Eubrachyura</taxon>
        <taxon>Portunoidea</taxon>
        <taxon>Portunidae</taxon>
        <taxon>Portuninae</taxon>
        <taxon>Portunus</taxon>
    </lineage>
</organism>
<evidence type="ECO:0000313" key="3">
    <source>
        <dbReference type="Proteomes" id="UP000324222"/>
    </source>
</evidence>
<feature type="region of interest" description="Disordered" evidence="1">
    <location>
        <begin position="15"/>
        <end position="34"/>
    </location>
</feature>
<dbReference type="EMBL" id="VSRR010001695">
    <property type="protein sequence ID" value="MPC27124.1"/>
    <property type="molecule type" value="Genomic_DNA"/>
</dbReference>
<sequence length="75" mass="8449">MYSPRGFIHAALHTLRPQPPQHTRGSHTKENTEDQDIHTLMVHRGKVCLWPPCVWTLPGTLRPSEPSPMQAGMAI</sequence>
<protein>
    <submittedName>
        <fullName evidence="2">Uncharacterized protein</fullName>
    </submittedName>
</protein>
<gene>
    <name evidence="2" type="ORF">E2C01_020286</name>
</gene>
<evidence type="ECO:0000256" key="1">
    <source>
        <dbReference type="SAM" id="MobiDB-lite"/>
    </source>
</evidence>
<proteinExistence type="predicted"/>
<comment type="caution">
    <text evidence="2">The sequence shown here is derived from an EMBL/GenBank/DDBJ whole genome shotgun (WGS) entry which is preliminary data.</text>
</comment>
<reference evidence="2 3" key="1">
    <citation type="submission" date="2019-05" db="EMBL/GenBank/DDBJ databases">
        <title>Another draft genome of Portunus trituberculatus and its Hox gene families provides insights of decapod evolution.</title>
        <authorList>
            <person name="Jeong J.-H."/>
            <person name="Song I."/>
            <person name="Kim S."/>
            <person name="Choi T."/>
            <person name="Kim D."/>
            <person name="Ryu S."/>
            <person name="Kim W."/>
        </authorList>
    </citation>
    <scope>NUCLEOTIDE SEQUENCE [LARGE SCALE GENOMIC DNA]</scope>
    <source>
        <tissue evidence="2">Muscle</tissue>
    </source>
</reference>
<name>A0A5B7E2R6_PORTR</name>
<dbReference type="AlphaFoldDB" id="A0A5B7E2R6"/>
<evidence type="ECO:0000313" key="2">
    <source>
        <dbReference type="EMBL" id="MPC27124.1"/>
    </source>
</evidence>
<dbReference type="Proteomes" id="UP000324222">
    <property type="component" value="Unassembled WGS sequence"/>
</dbReference>
<accession>A0A5B7E2R6</accession>
<keyword evidence="3" id="KW-1185">Reference proteome</keyword>